<evidence type="ECO:0000313" key="5">
    <source>
        <dbReference type="Ensembl" id="ENSLACP00000019736.1"/>
    </source>
</evidence>
<feature type="compositionally biased region" description="Low complexity" evidence="3">
    <location>
        <begin position="1185"/>
        <end position="1201"/>
    </location>
</feature>
<dbReference type="GeneTree" id="ENSGT00390000018900"/>
<feature type="compositionally biased region" description="Basic and acidic residues" evidence="3">
    <location>
        <begin position="1336"/>
        <end position="1345"/>
    </location>
</feature>
<dbReference type="EMBL" id="AFYH01042742">
    <property type="status" value="NOT_ANNOTATED_CDS"/>
    <property type="molecule type" value="Genomic_DNA"/>
</dbReference>
<feature type="compositionally biased region" description="Basic residues" evidence="3">
    <location>
        <begin position="1531"/>
        <end position="1544"/>
    </location>
</feature>
<dbReference type="EMBL" id="AFYH01042748">
    <property type="status" value="NOT_ANNOTATED_CDS"/>
    <property type="molecule type" value="Genomic_DNA"/>
</dbReference>
<dbReference type="InterPro" id="IPR025151">
    <property type="entry name" value="ELYS_dom"/>
</dbReference>
<feature type="region of interest" description="Disordered" evidence="3">
    <location>
        <begin position="1514"/>
        <end position="1544"/>
    </location>
</feature>
<reference evidence="6" key="1">
    <citation type="submission" date="2011-08" db="EMBL/GenBank/DDBJ databases">
        <title>The draft genome of Latimeria chalumnae.</title>
        <authorList>
            <person name="Di Palma F."/>
            <person name="Alfoldi J."/>
            <person name="Johnson J."/>
            <person name="Berlin A."/>
            <person name="Gnerre S."/>
            <person name="Jaffe D."/>
            <person name="MacCallum I."/>
            <person name="Young S."/>
            <person name="Walker B.J."/>
            <person name="Lander E."/>
            <person name="Lindblad-Toh K."/>
        </authorList>
    </citation>
    <scope>NUCLEOTIDE SEQUENCE [LARGE SCALE GENOMIC DNA]</scope>
    <source>
        <strain evidence="6">Wild caught</strain>
    </source>
</reference>
<evidence type="ECO:0000256" key="1">
    <source>
        <dbReference type="ARBA" id="ARBA00004123"/>
    </source>
</evidence>
<dbReference type="EMBL" id="AFYH01042747">
    <property type="status" value="NOT_ANNOTATED_CDS"/>
    <property type="molecule type" value="Genomic_DNA"/>
</dbReference>
<accession>H3BCW5</accession>
<dbReference type="EMBL" id="AFYH01042743">
    <property type="status" value="NOT_ANNOTATED_CDS"/>
    <property type="molecule type" value="Genomic_DNA"/>
</dbReference>
<feature type="compositionally biased region" description="Polar residues" evidence="3">
    <location>
        <begin position="599"/>
        <end position="611"/>
    </location>
</feature>
<dbReference type="PANTHER" id="PTHR21583">
    <property type="entry name" value="ELYS PROTEIN"/>
    <property type="match status" value="1"/>
</dbReference>
<feature type="region of interest" description="Disordered" evidence="3">
    <location>
        <begin position="599"/>
        <end position="619"/>
    </location>
</feature>
<organism evidence="5 6">
    <name type="scientific">Latimeria chalumnae</name>
    <name type="common">Coelacanth</name>
    <dbReference type="NCBI Taxonomy" id="7897"/>
    <lineage>
        <taxon>Eukaryota</taxon>
        <taxon>Metazoa</taxon>
        <taxon>Chordata</taxon>
        <taxon>Craniata</taxon>
        <taxon>Vertebrata</taxon>
        <taxon>Euteleostomi</taxon>
        <taxon>Coelacanthiformes</taxon>
        <taxon>Coelacanthidae</taxon>
        <taxon>Latimeria</taxon>
    </lineage>
</organism>
<dbReference type="EMBL" id="AFYH01042744">
    <property type="status" value="NOT_ANNOTATED_CDS"/>
    <property type="molecule type" value="Genomic_DNA"/>
</dbReference>
<keyword evidence="2" id="KW-0539">Nucleus</keyword>
<dbReference type="Bgee" id="ENSLACG00000017353">
    <property type="expression patterns" value="Expressed in chordate pharynx and 4 other cell types or tissues"/>
</dbReference>
<dbReference type="EMBL" id="AFYH01042745">
    <property type="status" value="NOT_ANNOTATED_CDS"/>
    <property type="molecule type" value="Genomic_DNA"/>
</dbReference>
<dbReference type="InterPro" id="IPR052620">
    <property type="entry name" value="ELYS/MEL-28_NucAsmblyFactor"/>
</dbReference>
<feature type="region of interest" description="Disordered" evidence="3">
    <location>
        <begin position="479"/>
        <end position="502"/>
    </location>
</feature>
<dbReference type="PANTHER" id="PTHR21583:SF8">
    <property type="entry name" value="PROTEIN ELYS"/>
    <property type="match status" value="1"/>
</dbReference>
<feature type="region of interest" description="Disordered" evidence="3">
    <location>
        <begin position="1117"/>
        <end position="1154"/>
    </location>
</feature>
<proteinExistence type="predicted"/>
<evidence type="ECO:0000259" key="4">
    <source>
        <dbReference type="Pfam" id="PF13934"/>
    </source>
</evidence>
<reference evidence="5" key="3">
    <citation type="submission" date="2025-09" db="UniProtKB">
        <authorList>
            <consortium name="Ensembl"/>
        </authorList>
    </citation>
    <scope>IDENTIFICATION</scope>
</reference>
<feature type="region of interest" description="Disordered" evidence="3">
    <location>
        <begin position="758"/>
        <end position="779"/>
    </location>
</feature>
<dbReference type="EMBL" id="AFYH01042746">
    <property type="status" value="NOT_ANNOTATED_CDS"/>
    <property type="molecule type" value="Genomic_DNA"/>
</dbReference>
<name>H3BCW5_LATCH</name>
<protein>
    <submittedName>
        <fullName evidence="5">AT-hook containing transcription factor 1</fullName>
    </submittedName>
</protein>
<evidence type="ECO:0000256" key="3">
    <source>
        <dbReference type="SAM" id="MobiDB-lite"/>
    </source>
</evidence>
<feature type="domain" description="ELYS-like" evidence="4">
    <location>
        <begin position="2"/>
        <end position="222"/>
    </location>
</feature>
<feature type="region of interest" description="Disordered" evidence="3">
    <location>
        <begin position="1171"/>
        <end position="1258"/>
    </location>
</feature>
<dbReference type="Proteomes" id="UP000008672">
    <property type="component" value="Unassembled WGS sequence"/>
</dbReference>
<reference evidence="5" key="2">
    <citation type="submission" date="2025-08" db="UniProtKB">
        <authorList>
            <consortium name="Ensembl"/>
        </authorList>
    </citation>
    <scope>IDENTIFICATION</scope>
</reference>
<sequence length="1544" mass="172845">MIDGMAAKIGDRVEKLWSRDEGGTGRYPPPSLHALLDLYLLENVDETLKHAIVIYLLLDLTSSSSSKTESSIESFPTAFAIPLSLLKLIQGFWLLDHNDYENSLDLILHPATSQSMQSWQHSRIIQALMCQGEHKQALRYIQMMKPVMSSNSEVKLYLTVLLYNRCMIEAWNLLRQHMSLLNAEELLKHMYEVCQEMELMEDLLKLPFTITEQECLEKFLQNSSGIQNHEFLLVHHLQRANYVPALQLNQSLKMNLMNDRDPRIRERTIARNSILDQYGKVLPRVQRRLAMERAKPYQHPLTILREVSRPKPLSTVAKPAVSGSVITRATFINDVLSKIGEVWTVSEKKADLSLYSSPKSEEPSPIPLPVLATELPDAFVGTPITKSSRRISRLMDSVVRPIQLSAVESPQLSPVKGVLSWLKRSPQQSSSLRSGFLKCIKKASELSLLQTPPVVKRARALTSNTDFGSSEFTPHSILRSSLRPTPLASPSASPGRSVTPPLRAKDTKISFLEENTTTKWRNEDVARETNFLSATSSILKSRLPSVAAWSSFSTTTTTATEKVISFALGKPSEDQPEMVDSQGGAGRLSTEEIEVSKEASNVSARSEQSTLEYHDAPTPEDMEDDIVVIMSKPADNELNRPAIIEEQEVFFKKKDEEQPWQSKCEEASQYLEHKELKGVDSEDLAIQKHEISAEEYLDTFQETVKANSEAPVIEGEIISQEGHPSVILLAEETTLKLPSVVSESIDVDSESVFSVHDSEDVVSTHSENKSEEGEYTATNKDHDDEVKILEDVCLQEDVLVLPLKSQETQECEDRILEVKAYEDEPVPVVYEEEPIPRLFTELHSASHVVVRYDFEDVGQQSSTNLVHSGEHAVCEIAEVDGEQDGIPGNFTLILEGDGEEEEVIDLNNPIPVLVVPETENIEVAQEHYAVNEAENQKCTQKSLFVLTNVQEPLRDPQDIAEALPYVSEPIKVSIAENLLEAIKDTRSKEFAAELVEPTVQEDLLVTEHKLISITHKTAKSQAPANIKDMDSSQVEVVQTLSTRAQGTSARDGDEHRSSFLQMELKEAKENKQEITVLSTPRRGTRHTKSLFFEIPETAHLILEESPDSLKEMQILATPTRGTKTTKESNTETSSPHLAAAEETEMPVAPRRSSRRAMNVTLELPENALPVLEETLTGHKKNRMPTTPRRSSRRACATSGSAQPGADQRVDMPATPTRSSRQAKAIKERLENGPLKEEKPLGPDQQRPMTPRRGARRGRSSVLNIVESTQPVSAEVPPNQPELRLHATPARRTRAAAENSQIENIIPVPEENTINQMELQRPVTPRRSTRRATSSKSETDRHERPVPQDTISLQKGEEVVRSRTTGRRTAKTSTSDDQATKSWLPSVPEVKREESVIPAASEDMSRLKGVEEVLNDKGEPFSIIVTRKPPRNRNLEALLPEHLPFPEKQQYVFSPPITRTAKKSKAEKSTISLEPDLSSQFVFSPPATRFRLKLKSEASTSQVIKELDVPITEGAVPKEKKLVDEQETNKTTRSKTTKQRSRKKK</sequence>
<keyword evidence="6" id="KW-1185">Reference proteome</keyword>
<gene>
    <name evidence="5" type="primary">AHCTF1</name>
</gene>
<feature type="compositionally biased region" description="Polar residues" evidence="3">
    <location>
        <begin position="1370"/>
        <end position="1382"/>
    </location>
</feature>
<dbReference type="Pfam" id="PF13934">
    <property type="entry name" value="ELYS"/>
    <property type="match status" value="1"/>
</dbReference>
<evidence type="ECO:0000313" key="6">
    <source>
        <dbReference type="Proteomes" id="UP000008672"/>
    </source>
</evidence>
<feature type="compositionally biased region" description="Polar residues" evidence="3">
    <location>
        <begin position="479"/>
        <end position="496"/>
    </location>
</feature>
<evidence type="ECO:0000256" key="2">
    <source>
        <dbReference type="ARBA" id="ARBA00023242"/>
    </source>
</evidence>
<feature type="compositionally biased region" description="Basic and acidic residues" evidence="3">
    <location>
        <begin position="1224"/>
        <end position="1240"/>
    </location>
</feature>
<dbReference type="GO" id="GO:0005634">
    <property type="term" value="C:nucleus"/>
    <property type="evidence" value="ECO:0007669"/>
    <property type="project" value="UniProtKB-SubCell"/>
</dbReference>
<comment type="subcellular location">
    <subcellularLocation>
        <location evidence="1">Nucleus</location>
    </subcellularLocation>
</comment>
<feature type="compositionally biased region" description="Basic and acidic residues" evidence="3">
    <location>
        <begin position="1515"/>
        <end position="1529"/>
    </location>
</feature>
<feature type="region of interest" description="Disordered" evidence="3">
    <location>
        <begin position="1311"/>
        <end position="1394"/>
    </location>
</feature>
<dbReference type="Ensembl" id="ENSLACT00000019874.1">
    <property type="protein sequence ID" value="ENSLACP00000019736.1"/>
    <property type="gene ID" value="ENSLACG00000017353.1"/>
</dbReference>